<keyword evidence="1" id="KW-0812">Transmembrane</keyword>
<dbReference type="AlphaFoldDB" id="A0A7W8CXV1"/>
<accession>A0A7W8CXV1</accession>
<keyword evidence="1" id="KW-1133">Transmembrane helix</keyword>
<reference evidence="2 3" key="1">
    <citation type="submission" date="2020-08" db="EMBL/GenBank/DDBJ databases">
        <title>Genomic Encyclopedia of Type Strains, Phase IV (KMG-IV): sequencing the most valuable type-strain genomes for metagenomic binning, comparative biology and taxonomic classification.</title>
        <authorList>
            <person name="Goeker M."/>
        </authorList>
    </citation>
    <scope>NUCLEOTIDE SEQUENCE [LARGE SCALE GENOMIC DNA]</scope>
    <source>
        <strain evidence="2 3">DSM 25799</strain>
    </source>
</reference>
<sequence length="174" mass="20161">MKRNFGALHVYLINPLLNAAAFFYLDIFYDNFTYMEFTLHHYFFVLAWTLSTVFGFFFYPLAAWDRLHIPYKRWFHAAACALLAVSGLIPYGAQYPSFSSTMHVTVIELGLLFLCIEWLVKLKYLPIPVLLHGLVLLSICFLSVMYCGHVAALTEIIVSVLFNIALYRWQAQKK</sequence>
<dbReference type="Proteomes" id="UP000539953">
    <property type="component" value="Unassembled WGS sequence"/>
</dbReference>
<organism evidence="2 3">
    <name type="scientific">Catenisphaera adipataccumulans</name>
    <dbReference type="NCBI Taxonomy" id="700500"/>
    <lineage>
        <taxon>Bacteria</taxon>
        <taxon>Bacillati</taxon>
        <taxon>Bacillota</taxon>
        <taxon>Erysipelotrichia</taxon>
        <taxon>Erysipelotrichales</taxon>
        <taxon>Erysipelotrichaceae</taxon>
        <taxon>Catenisphaera</taxon>
    </lineage>
</organism>
<dbReference type="RefSeq" id="WP_183328875.1">
    <property type="nucleotide sequence ID" value="NZ_JACHHK010000006.1"/>
</dbReference>
<name>A0A7W8CXV1_9FIRM</name>
<gene>
    <name evidence="2" type="ORF">HNQ47_001611</name>
</gene>
<feature type="transmembrane region" description="Helical" evidence="1">
    <location>
        <begin position="74"/>
        <end position="93"/>
    </location>
</feature>
<keyword evidence="3" id="KW-1185">Reference proteome</keyword>
<evidence type="ECO:0000313" key="2">
    <source>
        <dbReference type="EMBL" id="MBB5183576.1"/>
    </source>
</evidence>
<evidence type="ECO:0000313" key="3">
    <source>
        <dbReference type="Proteomes" id="UP000539953"/>
    </source>
</evidence>
<feature type="transmembrane region" description="Helical" evidence="1">
    <location>
        <begin position="127"/>
        <end position="146"/>
    </location>
</feature>
<feature type="transmembrane region" description="Helical" evidence="1">
    <location>
        <begin position="7"/>
        <end position="29"/>
    </location>
</feature>
<keyword evidence="1" id="KW-0472">Membrane</keyword>
<feature type="transmembrane region" description="Helical" evidence="1">
    <location>
        <begin position="41"/>
        <end position="62"/>
    </location>
</feature>
<dbReference type="EMBL" id="JACHHK010000006">
    <property type="protein sequence ID" value="MBB5183576.1"/>
    <property type="molecule type" value="Genomic_DNA"/>
</dbReference>
<protein>
    <submittedName>
        <fullName evidence="2">Uncharacterized protein</fullName>
    </submittedName>
</protein>
<evidence type="ECO:0000256" key="1">
    <source>
        <dbReference type="SAM" id="Phobius"/>
    </source>
</evidence>
<proteinExistence type="predicted"/>
<comment type="caution">
    <text evidence="2">The sequence shown here is derived from an EMBL/GenBank/DDBJ whole genome shotgun (WGS) entry which is preliminary data.</text>
</comment>
<feature type="transmembrane region" description="Helical" evidence="1">
    <location>
        <begin position="152"/>
        <end position="169"/>
    </location>
</feature>
<feature type="transmembrane region" description="Helical" evidence="1">
    <location>
        <begin position="99"/>
        <end position="120"/>
    </location>
</feature>